<dbReference type="GO" id="GO:0008745">
    <property type="term" value="F:N-acetylmuramoyl-L-alanine amidase activity"/>
    <property type="evidence" value="ECO:0007669"/>
    <property type="project" value="InterPro"/>
</dbReference>
<keyword evidence="2" id="KW-0732">Signal</keyword>
<feature type="chain" id="PRO_5033739238" evidence="2">
    <location>
        <begin position="35"/>
        <end position="280"/>
    </location>
</feature>
<feature type="signal peptide" evidence="2">
    <location>
        <begin position="1"/>
        <end position="34"/>
    </location>
</feature>
<dbReference type="SMART" id="SM00646">
    <property type="entry name" value="Ami_3"/>
    <property type="match status" value="1"/>
</dbReference>
<evidence type="ECO:0000259" key="3">
    <source>
        <dbReference type="SMART" id="SM00646"/>
    </source>
</evidence>
<protein>
    <submittedName>
        <fullName evidence="5">N-acetylmuramoyl-L-alanine amidase</fullName>
    </submittedName>
</protein>
<accession>A0A2C9YJB8</accession>
<dbReference type="GO" id="GO:0030288">
    <property type="term" value="C:outer membrane-bounded periplasmic space"/>
    <property type="evidence" value="ECO:0007669"/>
    <property type="project" value="TreeGrafter"/>
</dbReference>
<evidence type="ECO:0000256" key="2">
    <source>
        <dbReference type="SAM" id="SignalP"/>
    </source>
</evidence>
<dbReference type="EMBL" id="FMBE01000011">
    <property type="protein sequence ID" value="SCB89445.1"/>
    <property type="molecule type" value="Genomic_DNA"/>
</dbReference>
<dbReference type="EMBL" id="NFDE01000055">
    <property type="protein sequence ID" value="OTX87390.1"/>
    <property type="molecule type" value="Genomic_DNA"/>
</dbReference>
<dbReference type="Pfam" id="PF19087">
    <property type="entry name" value="DUF5776"/>
    <property type="match status" value="1"/>
</dbReference>
<evidence type="ECO:0000313" key="7">
    <source>
        <dbReference type="Proteomes" id="UP000196052"/>
    </source>
</evidence>
<reference evidence="7" key="2">
    <citation type="submission" date="2016-08" db="EMBL/GenBank/DDBJ databases">
        <authorList>
            <person name="Loux V."/>
            <person name="Rue O."/>
        </authorList>
    </citation>
    <scope>NUCLEOTIDE SEQUENCE [LARGE SCALE GENOMIC DNA]</scope>
    <source>
        <strain evidence="7">INRA Bc05-F1</strain>
    </source>
</reference>
<evidence type="ECO:0000313" key="6">
    <source>
        <dbReference type="Proteomes" id="UP000194945"/>
    </source>
</evidence>
<dbReference type="CDD" id="cd02696">
    <property type="entry name" value="MurNAc-LAA"/>
    <property type="match status" value="1"/>
</dbReference>
<dbReference type="AlphaFoldDB" id="A0A1C4A4G8"/>
<accession>A0A1C4A4G8</accession>
<reference evidence="5" key="1">
    <citation type="submission" date="2016-08" db="EMBL/GenBank/DDBJ databases">
        <authorList>
            <person name="Seilhamer J.J."/>
        </authorList>
    </citation>
    <scope>NUCLEOTIDE SEQUENCE [LARGE SCALE GENOMIC DNA]</scope>
    <source>
        <strain evidence="5">INRA Bc05-F1</strain>
    </source>
</reference>
<proteinExistence type="predicted"/>
<dbReference type="Proteomes" id="UP000196052">
    <property type="component" value="Unassembled WGS sequence"/>
</dbReference>
<name>A0A1C4A4G8_9BACI</name>
<dbReference type="Pfam" id="PF01520">
    <property type="entry name" value="Amidase_3"/>
    <property type="match status" value="1"/>
</dbReference>
<evidence type="ECO:0000313" key="4">
    <source>
        <dbReference type="EMBL" id="OTX87390.1"/>
    </source>
</evidence>
<dbReference type="GO" id="GO:0009253">
    <property type="term" value="P:peptidoglycan catabolic process"/>
    <property type="evidence" value="ECO:0007669"/>
    <property type="project" value="InterPro"/>
</dbReference>
<sequence>MKAWKNVSFVMKSSIFLLCLTCMFFIVPSTNASAETVKIYLDPGHGGTDTGAIGNGLKEKDLTLDIALRIRNILNSEYTGHEIRMSRTSDVYPTLAQRTNDANQWGANFFLSVHINSGGGTGYEDYSYPNVGAPTTTYHQLIHQEIMKTTDFVDRGMKTSNFHVLRETNMPAILTENGFIDRAEDATKLANADFREQLARGHVNGLVKSFNLQKKTFLLRVKAPELYYYNQPDWNAKAGTVKQGDVFTVVETLTVNGSKMYKLKSGNYITANPAYVEIIN</sequence>
<organism evidence="5 7">
    <name type="scientific">Bacillus wiedmannii</name>
    <dbReference type="NCBI Taxonomy" id="1890302"/>
    <lineage>
        <taxon>Bacteria</taxon>
        <taxon>Bacillati</taxon>
        <taxon>Bacillota</taxon>
        <taxon>Bacilli</taxon>
        <taxon>Bacillales</taxon>
        <taxon>Bacillaceae</taxon>
        <taxon>Bacillus</taxon>
        <taxon>Bacillus cereus group</taxon>
    </lineage>
</organism>
<dbReference type="PANTHER" id="PTHR30404">
    <property type="entry name" value="N-ACETYLMURAMOYL-L-ALANINE AMIDASE"/>
    <property type="match status" value="1"/>
</dbReference>
<dbReference type="Proteomes" id="UP000194945">
    <property type="component" value="Unassembled WGS sequence"/>
</dbReference>
<dbReference type="InterPro" id="IPR002508">
    <property type="entry name" value="MurNAc-LAA_cat"/>
</dbReference>
<reference evidence="4 6" key="3">
    <citation type="submission" date="2016-10" db="EMBL/GenBank/DDBJ databases">
        <title>Comparative genomics of Bacillus thuringiensis reveals a path to pathogens against multiple invertebrate hosts.</title>
        <authorList>
            <person name="Zheng J."/>
            <person name="Gao Q."/>
            <person name="Liu H."/>
            <person name="Peng D."/>
            <person name="Ruan L."/>
            <person name="Sun M."/>
        </authorList>
    </citation>
    <scope>NUCLEOTIDE SEQUENCE [LARGE SCALE GENOMIC DNA]</scope>
    <source>
        <strain evidence="4">BGSC 4BK1</strain>
    </source>
</reference>
<keyword evidence="1" id="KW-0378">Hydrolase</keyword>
<dbReference type="Gene3D" id="3.40.630.40">
    <property type="entry name" value="Zn-dependent exopeptidases"/>
    <property type="match status" value="1"/>
</dbReference>
<dbReference type="InterPro" id="IPR050695">
    <property type="entry name" value="N-acetylmuramoyl_amidase_3"/>
</dbReference>
<feature type="domain" description="MurNAc-LAA" evidence="3">
    <location>
        <begin position="99"/>
        <end position="207"/>
    </location>
</feature>
<evidence type="ECO:0000313" key="5">
    <source>
        <dbReference type="EMBL" id="SCB89445.1"/>
    </source>
</evidence>
<dbReference type="PANTHER" id="PTHR30404:SF0">
    <property type="entry name" value="N-ACETYLMURAMOYL-L-ALANINE AMIDASE AMIC"/>
    <property type="match status" value="1"/>
</dbReference>
<dbReference type="InterPro" id="IPR044081">
    <property type="entry name" value="DUF5776"/>
</dbReference>
<gene>
    <name evidence="5" type="ORF">BC05F1_00673</name>
    <name evidence="4" type="ORF">BK730_18490</name>
</gene>
<evidence type="ECO:0000256" key="1">
    <source>
        <dbReference type="ARBA" id="ARBA00022801"/>
    </source>
</evidence>
<dbReference type="SUPFAM" id="SSF53187">
    <property type="entry name" value="Zn-dependent exopeptidases"/>
    <property type="match status" value="1"/>
</dbReference>